<proteinExistence type="predicted"/>
<accession>A0A1F5HHR5</accession>
<evidence type="ECO:0008006" key="4">
    <source>
        <dbReference type="Google" id="ProtNLM"/>
    </source>
</evidence>
<dbReference type="InterPro" id="IPR007712">
    <property type="entry name" value="RelE/ParE_toxin"/>
</dbReference>
<dbReference type="InterPro" id="IPR035093">
    <property type="entry name" value="RelE/ParE_toxin_dom_sf"/>
</dbReference>
<evidence type="ECO:0000313" key="3">
    <source>
        <dbReference type="Proteomes" id="UP000176780"/>
    </source>
</evidence>
<dbReference type="AlphaFoldDB" id="A0A1F5HHR5"/>
<dbReference type="Gene3D" id="3.30.2310.20">
    <property type="entry name" value="RelE-like"/>
    <property type="match status" value="1"/>
</dbReference>
<evidence type="ECO:0000256" key="1">
    <source>
        <dbReference type="ARBA" id="ARBA00022649"/>
    </source>
</evidence>
<dbReference type="Pfam" id="PF05016">
    <property type="entry name" value="ParE_toxin"/>
    <property type="match status" value="1"/>
</dbReference>
<dbReference type="SUPFAM" id="SSF143011">
    <property type="entry name" value="RelE-like"/>
    <property type="match status" value="1"/>
</dbReference>
<reference evidence="2 3" key="1">
    <citation type="journal article" date="2016" name="Nat. Commun.">
        <title>Thousands of microbial genomes shed light on interconnected biogeochemical processes in an aquifer system.</title>
        <authorList>
            <person name="Anantharaman K."/>
            <person name="Brown C.T."/>
            <person name="Hug L.A."/>
            <person name="Sharon I."/>
            <person name="Castelle C.J."/>
            <person name="Probst A.J."/>
            <person name="Thomas B.C."/>
            <person name="Singh A."/>
            <person name="Wilkins M.J."/>
            <person name="Karaoz U."/>
            <person name="Brodie E.L."/>
            <person name="Williams K.H."/>
            <person name="Hubbard S.S."/>
            <person name="Banfield J.F."/>
        </authorList>
    </citation>
    <scope>NUCLEOTIDE SEQUENCE [LARGE SCALE GENOMIC DNA]</scope>
</reference>
<keyword evidence="1" id="KW-1277">Toxin-antitoxin system</keyword>
<comment type="caution">
    <text evidence="2">The sequence shown here is derived from an EMBL/GenBank/DDBJ whole genome shotgun (WGS) entry which is preliminary data.</text>
</comment>
<dbReference type="STRING" id="1797727.A3B51_01365"/>
<dbReference type="Proteomes" id="UP000176780">
    <property type="component" value="Unassembled WGS sequence"/>
</dbReference>
<name>A0A1F5HHR5_9BACT</name>
<organism evidence="2 3">
    <name type="scientific">Candidatus Curtissbacteria bacterium RIFCSPLOWO2_01_FULL_41_18</name>
    <dbReference type="NCBI Taxonomy" id="1797727"/>
    <lineage>
        <taxon>Bacteria</taxon>
        <taxon>Candidatus Curtissiibacteriota</taxon>
    </lineage>
</organism>
<dbReference type="EMBL" id="MFBQ01000047">
    <property type="protein sequence ID" value="OGE03639.1"/>
    <property type="molecule type" value="Genomic_DNA"/>
</dbReference>
<evidence type="ECO:0000313" key="2">
    <source>
        <dbReference type="EMBL" id="OGE03639.1"/>
    </source>
</evidence>
<sequence length="84" mass="10129">MVSQIRFTADSRKSFEKLRNKKLQSRITQALQKLSQNPLSGKKLQGRLKDTYSLRVWPYRVLYEFDNKKDIIITDIKHRKDVYR</sequence>
<gene>
    <name evidence="2" type="ORF">A3B51_01365</name>
</gene>
<dbReference type="NCBIfam" id="TIGR02385">
    <property type="entry name" value="RelE_StbE"/>
    <property type="match status" value="1"/>
</dbReference>
<protein>
    <recommendedName>
        <fullName evidence="4">Addiction module toxin RelE</fullName>
    </recommendedName>
</protein>